<protein>
    <submittedName>
        <fullName evidence="9">Benzoate 4-monooxygenase</fullName>
    </submittedName>
</protein>
<dbReference type="GO" id="GO:0020037">
    <property type="term" value="F:heme binding"/>
    <property type="evidence" value="ECO:0007669"/>
    <property type="project" value="InterPro"/>
</dbReference>
<keyword evidence="8" id="KW-1133">Transmembrane helix</keyword>
<dbReference type="OrthoDB" id="6692864at2759"/>
<dbReference type="SUPFAM" id="SSF48264">
    <property type="entry name" value="Cytochrome P450"/>
    <property type="match status" value="1"/>
</dbReference>
<proteinExistence type="inferred from homology"/>
<dbReference type="EMBL" id="ML977626">
    <property type="protein sequence ID" value="KAF1996372.1"/>
    <property type="molecule type" value="Genomic_DNA"/>
</dbReference>
<dbReference type="Gene3D" id="1.10.630.10">
    <property type="entry name" value="Cytochrome P450"/>
    <property type="match status" value="1"/>
</dbReference>
<evidence type="ECO:0000256" key="3">
    <source>
        <dbReference type="ARBA" id="ARBA00022723"/>
    </source>
</evidence>
<keyword evidence="8" id="KW-0472">Membrane</keyword>
<keyword evidence="6 9" id="KW-0503">Monooxygenase</keyword>
<dbReference type="PRINTS" id="PR00385">
    <property type="entry name" value="P450"/>
</dbReference>
<dbReference type="AlphaFoldDB" id="A0A6A5W390"/>
<dbReference type="PRINTS" id="PR00463">
    <property type="entry name" value="EP450I"/>
</dbReference>
<dbReference type="Pfam" id="PF00067">
    <property type="entry name" value="p450"/>
    <property type="match status" value="1"/>
</dbReference>
<dbReference type="InterPro" id="IPR001128">
    <property type="entry name" value="Cyt_P450"/>
</dbReference>
<keyword evidence="8" id="KW-0812">Transmembrane</keyword>
<dbReference type="InterPro" id="IPR002401">
    <property type="entry name" value="Cyt_P450_E_grp-I"/>
</dbReference>
<sequence>MNYALYLPAFISGASLELLLFRKGEWDRRSGIIVKRYAILFYVALILMFVFGQSIRASVASTLRLQLAFLGGLYSAMACYRLFFHPLKSFPGPFGARLSIFWYLKESIPDMQMYVRLRELHKEQGDFIRIKPRELSICHPDAVVEVHGPQTKMLKGEFYDVNYPQHNLQMTRDPGYHHQKRRYWDKAFNTKALKSYEPRLKTHFTILMDIFSKHAASKETINASKTFMDYSFDVISDLTFGKPFNMLTTGEPHPIIKEFIEAKKIMGTALSLTWLFHILRSIPWVEYRMNEFIKWYKSELDDRSKASSPTQDFYTHLSQSETFEKDGPWDAQLAIFAGGDTVSTTLTNICYLLAEYPEYQERLNEDLNTLCRPDEELDDQTLSKSVLLGGIINEALRLYPPVPSGGQRLTPPEGIVIAGRYIPGNMNVITPAYSIQRDVRAFPQPDDFIPERWYSRPELILRKDAFFPFSYGHYNCAGKPLAMMELRMVIGMAVRKFKISFPLGKKRECRRYVEEQADCFVMHTQPLSLMFEDREGKRV</sequence>
<comment type="cofactor">
    <cofactor evidence="1 7">
        <name>heme</name>
        <dbReference type="ChEBI" id="CHEBI:30413"/>
    </cofactor>
</comment>
<keyword evidence="5 7" id="KW-0408">Iron</keyword>
<feature type="transmembrane region" description="Helical" evidence="8">
    <location>
        <begin position="6"/>
        <end position="21"/>
    </location>
</feature>
<dbReference type="InterPro" id="IPR050121">
    <property type="entry name" value="Cytochrome_P450_monoxygenase"/>
</dbReference>
<reference evidence="9" key="1">
    <citation type="journal article" date="2020" name="Stud. Mycol.">
        <title>101 Dothideomycetes genomes: a test case for predicting lifestyles and emergence of pathogens.</title>
        <authorList>
            <person name="Haridas S."/>
            <person name="Albert R."/>
            <person name="Binder M."/>
            <person name="Bloem J."/>
            <person name="Labutti K."/>
            <person name="Salamov A."/>
            <person name="Andreopoulos B."/>
            <person name="Baker S."/>
            <person name="Barry K."/>
            <person name="Bills G."/>
            <person name="Bluhm B."/>
            <person name="Cannon C."/>
            <person name="Castanera R."/>
            <person name="Culley D."/>
            <person name="Daum C."/>
            <person name="Ezra D."/>
            <person name="Gonzalez J."/>
            <person name="Henrissat B."/>
            <person name="Kuo A."/>
            <person name="Liang C."/>
            <person name="Lipzen A."/>
            <person name="Lutzoni F."/>
            <person name="Magnuson J."/>
            <person name="Mondo S."/>
            <person name="Nolan M."/>
            <person name="Ohm R."/>
            <person name="Pangilinan J."/>
            <person name="Park H.-J."/>
            <person name="Ramirez L."/>
            <person name="Alfaro M."/>
            <person name="Sun H."/>
            <person name="Tritt A."/>
            <person name="Yoshinaga Y."/>
            <person name="Zwiers L.-H."/>
            <person name="Turgeon B."/>
            <person name="Goodwin S."/>
            <person name="Spatafora J."/>
            <person name="Crous P."/>
            <person name="Grigoriev I."/>
        </authorList>
    </citation>
    <scope>NUCLEOTIDE SEQUENCE</scope>
    <source>
        <strain evidence="9">CBS 123094</strain>
    </source>
</reference>
<feature type="binding site" description="axial binding residue" evidence="7">
    <location>
        <position position="476"/>
    </location>
    <ligand>
        <name>heme</name>
        <dbReference type="ChEBI" id="CHEBI:30413"/>
    </ligand>
    <ligandPart>
        <name>Fe</name>
        <dbReference type="ChEBI" id="CHEBI:18248"/>
    </ligandPart>
</feature>
<keyword evidence="4" id="KW-0560">Oxidoreductase</keyword>
<comment type="similarity">
    <text evidence="2">Belongs to the cytochrome P450 family.</text>
</comment>
<keyword evidence="7" id="KW-0349">Heme</keyword>
<evidence type="ECO:0000256" key="1">
    <source>
        <dbReference type="ARBA" id="ARBA00001971"/>
    </source>
</evidence>
<evidence type="ECO:0000256" key="8">
    <source>
        <dbReference type="SAM" id="Phobius"/>
    </source>
</evidence>
<keyword evidence="3 7" id="KW-0479">Metal-binding</keyword>
<name>A0A6A5W390_9PLEO</name>
<evidence type="ECO:0000256" key="4">
    <source>
        <dbReference type="ARBA" id="ARBA00023002"/>
    </source>
</evidence>
<evidence type="ECO:0000313" key="10">
    <source>
        <dbReference type="Proteomes" id="UP000799779"/>
    </source>
</evidence>
<gene>
    <name evidence="9" type="ORF">P154DRAFT_525652</name>
</gene>
<feature type="transmembrane region" description="Helical" evidence="8">
    <location>
        <begin position="33"/>
        <end position="51"/>
    </location>
</feature>
<dbReference type="InterPro" id="IPR036396">
    <property type="entry name" value="Cyt_P450_sf"/>
</dbReference>
<evidence type="ECO:0000256" key="7">
    <source>
        <dbReference type="PIRSR" id="PIRSR602401-1"/>
    </source>
</evidence>
<dbReference type="PANTHER" id="PTHR24305:SF187">
    <property type="entry name" value="P450, PUTATIVE (EUROFUNG)-RELATED"/>
    <property type="match status" value="1"/>
</dbReference>
<organism evidence="9 10">
    <name type="scientific">Amniculicola lignicola CBS 123094</name>
    <dbReference type="NCBI Taxonomy" id="1392246"/>
    <lineage>
        <taxon>Eukaryota</taxon>
        <taxon>Fungi</taxon>
        <taxon>Dikarya</taxon>
        <taxon>Ascomycota</taxon>
        <taxon>Pezizomycotina</taxon>
        <taxon>Dothideomycetes</taxon>
        <taxon>Pleosporomycetidae</taxon>
        <taxon>Pleosporales</taxon>
        <taxon>Amniculicolaceae</taxon>
        <taxon>Amniculicola</taxon>
    </lineage>
</organism>
<dbReference type="GO" id="GO:0005506">
    <property type="term" value="F:iron ion binding"/>
    <property type="evidence" value="ECO:0007669"/>
    <property type="project" value="InterPro"/>
</dbReference>
<dbReference type="CDD" id="cd11061">
    <property type="entry name" value="CYP67-like"/>
    <property type="match status" value="1"/>
</dbReference>
<evidence type="ECO:0000256" key="2">
    <source>
        <dbReference type="ARBA" id="ARBA00010617"/>
    </source>
</evidence>
<evidence type="ECO:0000256" key="6">
    <source>
        <dbReference type="ARBA" id="ARBA00023033"/>
    </source>
</evidence>
<evidence type="ECO:0000256" key="5">
    <source>
        <dbReference type="ARBA" id="ARBA00023004"/>
    </source>
</evidence>
<dbReference type="PANTHER" id="PTHR24305">
    <property type="entry name" value="CYTOCHROME P450"/>
    <property type="match status" value="1"/>
</dbReference>
<accession>A0A6A5W390</accession>
<dbReference type="Proteomes" id="UP000799779">
    <property type="component" value="Unassembled WGS sequence"/>
</dbReference>
<evidence type="ECO:0000313" key="9">
    <source>
        <dbReference type="EMBL" id="KAF1996372.1"/>
    </source>
</evidence>
<dbReference type="GO" id="GO:0004497">
    <property type="term" value="F:monooxygenase activity"/>
    <property type="evidence" value="ECO:0007669"/>
    <property type="project" value="UniProtKB-KW"/>
</dbReference>
<dbReference type="GO" id="GO:0016705">
    <property type="term" value="F:oxidoreductase activity, acting on paired donors, with incorporation or reduction of molecular oxygen"/>
    <property type="evidence" value="ECO:0007669"/>
    <property type="project" value="InterPro"/>
</dbReference>
<keyword evidence="10" id="KW-1185">Reference proteome</keyword>